<dbReference type="InterPro" id="IPR036249">
    <property type="entry name" value="Thioredoxin-like_sf"/>
</dbReference>
<dbReference type="InterPro" id="IPR041921">
    <property type="entry name" value="NuoE_N"/>
</dbReference>
<dbReference type="AlphaFoldDB" id="A0AAX2JEP2"/>
<proteinExistence type="inferred from homology"/>
<dbReference type="FunFam" id="1.10.10.1590:FF:000001">
    <property type="entry name" value="NADH-quinone oxidoreductase subunit E"/>
    <property type="match status" value="1"/>
</dbReference>
<dbReference type="GO" id="GO:0046872">
    <property type="term" value="F:metal ion binding"/>
    <property type="evidence" value="ECO:0007669"/>
    <property type="project" value="UniProtKB-KW"/>
</dbReference>
<dbReference type="GO" id="GO:0051537">
    <property type="term" value="F:2 iron, 2 sulfur cluster binding"/>
    <property type="evidence" value="ECO:0007669"/>
    <property type="project" value="UniProtKB-KW"/>
</dbReference>
<dbReference type="GO" id="GO:0016491">
    <property type="term" value="F:oxidoreductase activity"/>
    <property type="evidence" value="ECO:0007669"/>
    <property type="project" value="UniProtKB-KW"/>
</dbReference>
<keyword evidence="3 7" id="KW-0479">Metal-binding</keyword>
<keyword evidence="4 7" id="KW-0408">Iron</keyword>
<keyword evidence="5 7" id="KW-0411">Iron-sulfur</keyword>
<keyword evidence="2 7" id="KW-0001">2Fe-2S</keyword>
<keyword evidence="8" id="KW-0560">Oxidoreductase</keyword>
<dbReference type="SUPFAM" id="SSF52833">
    <property type="entry name" value="Thioredoxin-like"/>
    <property type="match status" value="1"/>
</dbReference>
<accession>A0AAX2JEP2</accession>
<evidence type="ECO:0000256" key="6">
    <source>
        <dbReference type="ARBA" id="ARBA00034078"/>
    </source>
</evidence>
<gene>
    <name evidence="8" type="primary">nuoE_2</name>
    <name evidence="8" type="ORF">NCTC12112_02779</name>
</gene>
<dbReference type="InterPro" id="IPR042128">
    <property type="entry name" value="NuoE_dom"/>
</dbReference>
<evidence type="ECO:0000256" key="4">
    <source>
        <dbReference type="ARBA" id="ARBA00023004"/>
    </source>
</evidence>
<feature type="binding site" evidence="7">
    <location>
        <position position="87"/>
    </location>
    <ligand>
        <name>[2Fe-2S] cluster</name>
        <dbReference type="ChEBI" id="CHEBI:190135"/>
    </ligand>
</feature>
<feature type="binding site" evidence="7">
    <location>
        <position position="82"/>
    </location>
    <ligand>
        <name>[2Fe-2S] cluster</name>
        <dbReference type="ChEBI" id="CHEBI:190135"/>
    </ligand>
</feature>
<dbReference type="InterPro" id="IPR028431">
    <property type="entry name" value="NADP_DH_HndA-like"/>
</dbReference>
<reference evidence="8 9" key="1">
    <citation type="submission" date="2018-06" db="EMBL/GenBank/DDBJ databases">
        <authorList>
            <consortium name="Pathogen Informatics"/>
            <person name="Doyle S."/>
        </authorList>
    </citation>
    <scope>NUCLEOTIDE SEQUENCE [LARGE SCALE GENOMIC DNA]</scope>
    <source>
        <strain evidence="8 9">NCTC12112</strain>
    </source>
</reference>
<organism evidence="8 9">
    <name type="scientific">Fusobacterium ulcerans</name>
    <dbReference type="NCBI Taxonomy" id="861"/>
    <lineage>
        <taxon>Bacteria</taxon>
        <taxon>Fusobacteriati</taxon>
        <taxon>Fusobacteriota</taxon>
        <taxon>Fusobacteriia</taxon>
        <taxon>Fusobacteriales</taxon>
        <taxon>Fusobacteriaceae</taxon>
        <taxon>Fusobacterium</taxon>
    </lineage>
</organism>
<comment type="similarity">
    <text evidence="1">Belongs to the complex I 24 kDa subunit family.</text>
</comment>
<dbReference type="Pfam" id="PF01257">
    <property type="entry name" value="2Fe-2S_thioredx"/>
    <property type="match status" value="1"/>
</dbReference>
<dbReference type="EC" id="1.6.5.11" evidence="8"/>
<dbReference type="Proteomes" id="UP000249008">
    <property type="component" value="Chromosome 1"/>
</dbReference>
<name>A0AAX2JEP2_9FUSO</name>
<dbReference type="InterPro" id="IPR002023">
    <property type="entry name" value="NuoE-like"/>
</dbReference>
<feature type="binding site" evidence="7">
    <location>
        <position position="123"/>
    </location>
    <ligand>
        <name>[2Fe-2S] cluster</name>
        <dbReference type="ChEBI" id="CHEBI:190135"/>
    </ligand>
</feature>
<dbReference type="PIRSF" id="PIRSF000216">
    <property type="entry name" value="NADH_DH_24kDa"/>
    <property type="match status" value="1"/>
</dbReference>
<dbReference type="RefSeq" id="WP_005980458.1">
    <property type="nucleotide sequence ID" value="NZ_BAABXY010000001.1"/>
</dbReference>
<protein>
    <submittedName>
        <fullName evidence="8">NADH-quinone oxidoreductase subunit E</fullName>
        <ecNumber evidence="8">1.6.5.11</ecNumber>
    </submittedName>
</protein>
<evidence type="ECO:0000256" key="5">
    <source>
        <dbReference type="ARBA" id="ARBA00023014"/>
    </source>
</evidence>
<evidence type="ECO:0000256" key="1">
    <source>
        <dbReference type="ARBA" id="ARBA00010643"/>
    </source>
</evidence>
<sequence>MICKDNIGFKELKSYISTFEDKKSSLIIVLHKAQEIFGYIPAEVQEFIAEELEVPVAKVYGVVSFYNFFSMEPKGKYQISVCTGTACYVRGAGKVLESLEKELNIEVGGVTKDGLFSLDCLRCVGACGLAPVVIVGKEVHGKVKPTDVKKLIEEYMEKERQENA</sequence>
<evidence type="ECO:0000313" key="9">
    <source>
        <dbReference type="Proteomes" id="UP000249008"/>
    </source>
</evidence>
<dbReference type="PANTHER" id="PTHR43342">
    <property type="entry name" value="NADH-QUINONE OXIDOREDUCTASE, E SUBUNIT"/>
    <property type="match status" value="1"/>
</dbReference>
<dbReference type="FunFam" id="3.40.30.10:FF:000015">
    <property type="entry name" value="NADH-quinone oxidoreductase subunit E"/>
    <property type="match status" value="1"/>
</dbReference>
<feature type="binding site" evidence="7">
    <location>
        <position position="127"/>
    </location>
    <ligand>
        <name>[2Fe-2S] cluster</name>
        <dbReference type="ChEBI" id="CHEBI:190135"/>
    </ligand>
</feature>
<evidence type="ECO:0000256" key="3">
    <source>
        <dbReference type="ARBA" id="ARBA00022723"/>
    </source>
</evidence>
<dbReference type="KEGG" id="ful:C4N20_04465"/>
<comment type="cofactor">
    <cofactor evidence="6">
        <name>[2Fe-2S] cluster</name>
        <dbReference type="ChEBI" id="CHEBI:190135"/>
    </cofactor>
</comment>
<evidence type="ECO:0000256" key="7">
    <source>
        <dbReference type="PIRSR" id="PIRSR000216-1"/>
    </source>
</evidence>
<evidence type="ECO:0000256" key="2">
    <source>
        <dbReference type="ARBA" id="ARBA00022714"/>
    </source>
</evidence>
<evidence type="ECO:0000313" key="8">
    <source>
        <dbReference type="EMBL" id="SQJ12841.1"/>
    </source>
</evidence>
<dbReference type="CDD" id="cd03064">
    <property type="entry name" value="TRX_Fd_NuoE"/>
    <property type="match status" value="1"/>
</dbReference>
<dbReference type="PANTHER" id="PTHR43342:SF2">
    <property type="entry name" value="POTENTIAL NAD-REDUCING HYDROGENASE SUBUNIT"/>
    <property type="match status" value="1"/>
</dbReference>
<dbReference type="EMBL" id="LS483487">
    <property type="protein sequence ID" value="SQJ12841.1"/>
    <property type="molecule type" value="Genomic_DNA"/>
</dbReference>
<dbReference type="Gene3D" id="1.10.10.1590">
    <property type="entry name" value="NADH-quinone oxidoreductase subunit E"/>
    <property type="match status" value="1"/>
</dbReference>
<dbReference type="Gene3D" id="3.40.30.10">
    <property type="entry name" value="Glutaredoxin"/>
    <property type="match status" value="1"/>
</dbReference>
<comment type="cofactor">
    <cofactor evidence="7">
        <name>[2Fe-2S] cluster</name>
        <dbReference type="ChEBI" id="CHEBI:190135"/>
    </cofactor>
    <text evidence="7">Binds 1 [2Fe-2S] cluster.</text>
</comment>
<dbReference type="GeneID" id="78454051"/>